<protein>
    <recommendedName>
        <fullName evidence="1">ISXO2-like transposase domain-containing protein</fullName>
    </recommendedName>
</protein>
<reference evidence="2" key="1">
    <citation type="journal article" date="2023" name="Insect Mol. Biol.">
        <title>Genome sequencing provides insights into the evolution of gene families encoding plant cell wall-degrading enzymes in longhorned beetles.</title>
        <authorList>
            <person name="Shin N.R."/>
            <person name="Okamura Y."/>
            <person name="Kirsch R."/>
            <person name="Pauchet Y."/>
        </authorList>
    </citation>
    <scope>NUCLEOTIDE SEQUENCE</scope>
    <source>
        <strain evidence="2">RBIC_L_NR</strain>
    </source>
</reference>
<gene>
    <name evidence="2" type="ORF">NQ314_002391</name>
</gene>
<accession>A0AAV8ZRG3</accession>
<dbReference type="Proteomes" id="UP001162156">
    <property type="component" value="Unassembled WGS sequence"/>
</dbReference>
<sequence>MSLKAIENKRHSVFNRVKELLKIGQSALGDETKVMNFNLRFDGLSELVHTFESLHLEIVAMVDSDQLEVQDNIQAEFDTMHYSIKGIYHELAPRHSPVNSEEGSVRSLPQSIIGGERISSEFGDSELPSFVELYTFLQKRCRALETTVLTSNGVSSCKQATVSGKISVVNPKKQILSDGGLVKATSSFATTAIVTPVHKSSSDNSNMNKGDDNVVNVITSTVLGQSTVLFATAIVDIRDSNGRYHRCRALLDSASQASFVTLACAERMGLPRFSSNIPIQGVNQMTTSSTLGTVLCTVKPPRDPQFEVEMIVIPSIFAVEDRSAGTLVDIIKNEIAPGTTIFSDCWRAYDSLGENQYKHLTVNHSVNFVDLDTGTHTQNIEIVD</sequence>
<keyword evidence="3" id="KW-1185">Reference proteome</keyword>
<dbReference type="InterPro" id="IPR053164">
    <property type="entry name" value="IS1016-like_transposase"/>
</dbReference>
<proteinExistence type="predicted"/>
<dbReference type="InterPro" id="IPR024445">
    <property type="entry name" value="Tnp_ISXO2-like"/>
</dbReference>
<organism evidence="2 3">
    <name type="scientific">Rhamnusium bicolor</name>
    <dbReference type="NCBI Taxonomy" id="1586634"/>
    <lineage>
        <taxon>Eukaryota</taxon>
        <taxon>Metazoa</taxon>
        <taxon>Ecdysozoa</taxon>
        <taxon>Arthropoda</taxon>
        <taxon>Hexapoda</taxon>
        <taxon>Insecta</taxon>
        <taxon>Pterygota</taxon>
        <taxon>Neoptera</taxon>
        <taxon>Endopterygota</taxon>
        <taxon>Coleoptera</taxon>
        <taxon>Polyphaga</taxon>
        <taxon>Cucujiformia</taxon>
        <taxon>Chrysomeloidea</taxon>
        <taxon>Cerambycidae</taxon>
        <taxon>Lepturinae</taxon>
        <taxon>Rhagiini</taxon>
        <taxon>Rhamnusium</taxon>
    </lineage>
</organism>
<dbReference type="CDD" id="cd00303">
    <property type="entry name" value="retropepsin_like"/>
    <property type="match status" value="1"/>
</dbReference>
<evidence type="ECO:0000313" key="3">
    <source>
        <dbReference type="Proteomes" id="UP001162156"/>
    </source>
</evidence>
<dbReference type="Pfam" id="PF12762">
    <property type="entry name" value="DDE_Tnp_IS1595"/>
    <property type="match status" value="1"/>
</dbReference>
<evidence type="ECO:0000259" key="1">
    <source>
        <dbReference type="Pfam" id="PF12762"/>
    </source>
</evidence>
<comment type="caution">
    <text evidence="2">The sequence shown here is derived from an EMBL/GenBank/DDBJ whole genome shotgun (WGS) entry which is preliminary data.</text>
</comment>
<dbReference type="EMBL" id="JANEYF010000746">
    <property type="protein sequence ID" value="KAJ8968244.1"/>
    <property type="molecule type" value="Genomic_DNA"/>
</dbReference>
<dbReference type="PANTHER" id="PTHR47163">
    <property type="entry name" value="DDE_TNP_IS1595 DOMAIN-CONTAINING PROTEIN"/>
    <property type="match status" value="1"/>
</dbReference>
<name>A0AAV8ZRG3_9CUCU</name>
<dbReference type="PANTHER" id="PTHR47163:SF2">
    <property type="entry name" value="SI:DKEY-17M8.2"/>
    <property type="match status" value="1"/>
</dbReference>
<dbReference type="Gene3D" id="2.40.70.10">
    <property type="entry name" value="Acid Proteases"/>
    <property type="match status" value="1"/>
</dbReference>
<feature type="domain" description="ISXO2-like transposase" evidence="1">
    <location>
        <begin position="316"/>
        <end position="381"/>
    </location>
</feature>
<dbReference type="InterPro" id="IPR021109">
    <property type="entry name" value="Peptidase_aspartic_dom_sf"/>
</dbReference>
<evidence type="ECO:0000313" key="2">
    <source>
        <dbReference type="EMBL" id="KAJ8968244.1"/>
    </source>
</evidence>
<dbReference type="AlphaFoldDB" id="A0AAV8ZRG3"/>